<name>A0A1Y2H0S2_9FUNG</name>
<dbReference type="SUPFAM" id="SSF46689">
    <property type="entry name" value="Homeodomain-like"/>
    <property type="match status" value="1"/>
</dbReference>
<sequence length="837" mass="96494">MGNVDNSDNNDFSNLSYEPQFKDTSQPDQRNDHENKRQKKRMALELEQPPALKWRPNMRRAWTSTEQESLYIAVEKYKLYGQWYQAKTLMNLDRTAEEIEQEYIRLYAEIPDSNEEYEEKSEELERAREDKEEGQNWELQQRQDNYSYIYELNASRLRTPSVTATSGESSMRSSKDNMAMLSDCTKDAMSNHSKATVSGVITTSTSQPLLCVENDEDNIEDEDDDMGQNHDKQPHRQQYGPHNHIPVGTAQPPAQLNQQNQQRYQLHQRMARIWTPERSEYLKNLVEFYFPGSYRINWVWVAAQMGNVFTRKQCKNKWEIMRRRMGTEEEINLLKRGYQEFGPSWGQIQEKYLPERSSAGISTMWSLLETREAEQRQLKQQQPEQRQSNTEVPPTTGLTRNSRHGRHHSTSSLRTPQYPDASPFETPFETPFDERGALRSMSEIEKQQQQLNEGLQRKRAMTLDIEAMDLNFDRNRQSTIINEHSLLAAQPLPTMSQEHTISRHVRYASEASALIPSSPFPSSTPLYSPRIWMDRNHPMAWTEPLTRRLEELVHQHFPNHQKINWVKISSMMGSNPTISRDQCKRRWYLISQNNSSLSSGSNISNNYSNDSRDDDNSGLSNNSPLDYHREATCLSSSVYGGSNYSKSVPPPSGATSGVRHIIRARKSWRAVPHTIQSRPVEDLADQQAEDAEDEEKLYDRIYSSIGECALLALLEQEREWENKEKEERRQDNKLELPRVEGTLVPSATAGLYYQAAAELATPTPPPVYLELKPLSQKRSLSGYNSAVAFQRSYLDVKKQQEVSAALWEALTAIENKGIDRTMIAAGCNSNKLDGTLN</sequence>
<feature type="compositionally biased region" description="Basic and acidic residues" evidence="1">
    <location>
        <begin position="123"/>
        <end position="134"/>
    </location>
</feature>
<proteinExistence type="predicted"/>
<feature type="region of interest" description="Disordered" evidence="1">
    <location>
        <begin position="114"/>
        <end position="137"/>
    </location>
</feature>
<gene>
    <name evidence="3" type="ORF">BCR41DRAFT_391592</name>
</gene>
<dbReference type="InterPro" id="IPR001005">
    <property type="entry name" value="SANT/Myb"/>
</dbReference>
<feature type="compositionally biased region" description="Polar residues" evidence="1">
    <location>
        <begin position="388"/>
        <end position="400"/>
    </location>
</feature>
<feature type="compositionally biased region" description="Low complexity" evidence="1">
    <location>
        <begin position="378"/>
        <end position="387"/>
    </location>
</feature>
<dbReference type="AlphaFoldDB" id="A0A1Y2H0S2"/>
<dbReference type="Gene3D" id="1.10.10.60">
    <property type="entry name" value="Homeodomain-like"/>
    <property type="match status" value="2"/>
</dbReference>
<feature type="domain" description="Myb-like" evidence="2">
    <location>
        <begin position="274"/>
        <end position="322"/>
    </location>
</feature>
<dbReference type="Proteomes" id="UP000193648">
    <property type="component" value="Unassembled WGS sequence"/>
</dbReference>
<feature type="compositionally biased region" description="Low complexity" evidence="1">
    <location>
        <begin position="595"/>
        <end position="609"/>
    </location>
</feature>
<dbReference type="InParanoid" id="A0A1Y2H0S2"/>
<evidence type="ECO:0000313" key="3">
    <source>
        <dbReference type="EMBL" id="ORZ28125.1"/>
    </source>
</evidence>
<feature type="compositionally biased region" description="Low complexity" evidence="1">
    <location>
        <begin position="1"/>
        <end position="16"/>
    </location>
</feature>
<evidence type="ECO:0000313" key="4">
    <source>
        <dbReference type="Proteomes" id="UP000193648"/>
    </source>
</evidence>
<dbReference type="EMBL" id="MCFF01000002">
    <property type="protein sequence ID" value="ORZ28125.1"/>
    <property type="molecule type" value="Genomic_DNA"/>
</dbReference>
<protein>
    <recommendedName>
        <fullName evidence="2">Myb-like domain-containing protein</fullName>
    </recommendedName>
</protein>
<organism evidence="3 4">
    <name type="scientific">Lobosporangium transversale</name>
    <dbReference type="NCBI Taxonomy" id="64571"/>
    <lineage>
        <taxon>Eukaryota</taxon>
        <taxon>Fungi</taxon>
        <taxon>Fungi incertae sedis</taxon>
        <taxon>Mucoromycota</taxon>
        <taxon>Mortierellomycotina</taxon>
        <taxon>Mortierellomycetes</taxon>
        <taxon>Mortierellales</taxon>
        <taxon>Mortierellaceae</taxon>
        <taxon>Lobosporangium</taxon>
    </lineage>
</organism>
<reference evidence="3 4" key="1">
    <citation type="submission" date="2016-07" db="EMBL/GenBank/DDBJ databases">
        <title>Pervasive Adenine N6-methylation of Active Genes in Fungi.</title>
        <authorList>
            <consortium name="DOE Joint Genome Institute"/>
            <person name="Mondo S.J."/>
            <person name="Dannebaum R.O."/>
            <person name="Kuo R.C."/>
            <person name="Labutti K."/>
            <person name="Haridas S."/>
            <person name="Kuo A."/>
            <person name="Salamov A."/>
            <person name="Ahrendt S.R."/>
            <person name="Lipzen A."/>
            <person name="Sullivan W."/>
            <person name="Andreopoulos W.B."/>
            <person name="Clum A."/>
            <person name="Lindquist E."/>
            <person name="Daum C."/>
            <person name="Ramamoorthy G.K."/>
            <person name="Gryganskyi A."/>
            <person name="Culley D."/>
            <person name="Magnuson J.K."/>
            <person name="James T.Y."/>
            <person name="O'Malley M.A."/>
            <person name="Stajich J.E."/>
            <person name="Spatafora J.W."/>
            <person name="Visel A."/>
            <person name="Grigoriev I.V."/>
        </authorList>
    </citation>
    <scope>NUCLEOTIDE SEQUENCE [LARGE SCALE GENOMIC DNA]</scope>
    <source>
        <strain evidence="3 4">NRRL 3116</strain>
    </source>
</reference>
<dbReference type="CDD" id="cd00167">
    <property type="entry name" value="SANT"/>
    <property type="match status" value="2"/>
</dbReference>
<dbReference type="PROSITE" id="PS50090">
    <property type="entry name" value="MYB_LIKE"/>
    <property type="match status" value="2"/>
</dbReference>
<dbReference type="InterPro" id="IPR009057">
    <property type="entry name" value="Homeodomain-like_sf"/>
</dbReference>
<dbReference type="GeneID" id="33570217"/>
<evidence type="ECO:0000259" key="2">
    <source>
        <dbReference type="PROSITE" id="PS50090"/>
    </source>
</evidence>
<accession>A0A1Y2H0S2</accession>
<dbReference type="STRING" id="64571.A0A1Y2H0S2"/>
<keyword evidence="4" id="KW-1185">Reference proteome</keyword>
<feature type="region of interest" description="Disordered" evidence="1">
    <location>
        <begin position="372"/>
        <end position="431"/>
    </location>
</feature>
<feature type="region of interest" description="Disordered" evidence="1">
    <location>
        <begin position="1"/>
        <end position="47"/>
    </location>
</feature>
<comment type="caution">
    <text evidence="3">The sequence shown here is derived from an EMBL/GenBank/DDBJ whole genome shotgun (WGS) entry which is preliminary data.</text>
</comment>
<feature type="region of interest" description="Disordered" evidence="1">
    <location>
        <begin position="595"/>
        <end position="625"/>
    </location>
</feature>
<evidence type="ECO:0000256" key="1">
    <source>
        <dbReference type="SAM" id="MobiDB-lite"/>
    </source>
</evidence>
<dbReference type="OrthoDB" id="2443680at2759"/>
<feature type="domain" description="Myb-like" evidence="2">
    <location>
        <begin position="541"/>
        <end position="587"/>
    </location>
</feature>
<dbReference type="SMART" id="SM00717">
    <property type="entry name" value="SANT"/>
    <property type="match status" value="4"/>
</dbReference>
<dbReference type="RefSeq" id="XP_021885810.1">
    <property type="nucleotide sequence ID" value="XM_022028374.1"/>
</dbReference>